<accession>A0A8H6SKD1</accession>
<proteinExistence type="predicted"/>
<dbReference type="AlphaFoldDB" id="A0A8H6SKD1"/>
<reference evidence="1" key="1">
    <citation type="submission" date="2020-05" db="EMBL/GenBank/DDBJ databases">
        <title>Mycena genomes resolve the evolution of fungal bioluminescence.</title>
        <authorList>
            <person name="Tsai I.J."/>
        </authorList>
    </citation>
    <scope>NUCLEOTIDE SEQUENCE</scope>
    <source>
        <strain evidence="1">110903Hualien_Pintung</strain>
    </source>
</reference>
<name>A0A8H6SKD1_MYCCL</name>
<comment type="caution">
    <text evidence="1">The sequence shown here is derived from an EMBL/GenBank/DDBJ whole genome shotgun (WGS) entry which is preliminary data.</text>
</comment>
<gene>
    <name evidence="1" type="ORF">HMN09_00998300</name>
</gene>
<sequence>MTAEYESAVIALCAAHKKENRHHGDYRACIYTESHFVKYGPRKQLEPELKTHSYIANYALTSPNAPRIAGISAFADGNTMYLVMERIRLVAPPPSDLPDRICKAVIWLLRVPAPQGHSLGPLGDGRIPHKFFKDFKAPLEFPDTAQLDAYSRRPSSETGPPTETPVVWADTYPKWDKNLREYRPPINIMLHAM</sequence>
<keyword evidence="2" id="KW-1185">Reference proteome</keyword>
<dbReference type="EMBL" id="JACAZE010000014">
    <property type="protein sequence ID" value="KAF7299907.1"/>
    <property type="molecule type" value="Genomic_DNA"/>
</dbReference>
<organism evidence="1 2">
    <name type="scientific">Mycena chlorophos</name>
    <name type="common">Agaric fungus</name>
    <name type="synonym">Agaricus chlorophos</name>
    <dbReference type="NCBI Taxonomy" id="658473"/>
    <lineage>
        <taxon>Eukaryota</taxon>
        <taxon>Fungi</taxon>
        <taxon>Dikarya</taxon>
        <taxon>Basidiomycota</taxon>
        <taxon>Agaricomycotina</taxon>
        <taxon>Agaricomycetes</taxon>
        <taxon>Agaricomycetidae</taxon>
        <taxon>Agaricales</taxon>
        <taxon>Marasmiineae</taxon>
        <taxon>Mycenaceae</taxon>
        <taxon>Mycena</taxon>
    </lineage>
</organism>
<evidence type="ECO:0000313" key="1">
    <source>
        <dbReference type="EMBL" id="KAF7299907.1"/>
    </source>
</evidence>
<evidence type="ECO:0000313" key="2">
    <source>
        <dbReference type="Proteomes" id="UP000613580"/>
    </source>
</evidence>
<dbReference type="OrthoDB" id="3250044at2759"/>
<dbReference type="Proteomes" id="UP000613580">
    <property type="component" value="Unassembled WGS sequence"/>
</dbReference>
<protein>
    <submittedName>
        <fullName evidence="1">Uncharacterized protein</fullName>
    </submittedName>
</protein>